<dbReference type="SMART" id="SM00320">
    <property type="entry name" value="WD40"/>
    <property type="match status" value="7"/>
</dbReference>
<dbReference type="STRING" id="380248.SAMN05216251_13713"/>
<dbReference type="PANTHER" id="PTHR19879">
    <property type="entry name" value="TRANSCRIPTION INITIATION FACTOR TFIID"/>
    <property type="match status" value="1"/>
</dbReference>
<dbReference type="CDD" id="cd00200">
    <property type="entry name" value="WD40"/>
    <property type="match status" value="1"/>
</dbReference>
<reference evidence="3" key="1">
    <citation type="submission" date="2016-10" db="EMBL/GenBank/DDBJ databases">
        <authorList>
            <person name="Varghese N."/>
            <person name="Submissions S."/>
        </authorList>
    </citation>
    <scope>NUCLEOTIDE SEQUENCE [LARGE SCALE GENOMIC DNA]</scope>
    <source>
        <strain evidence="3">CGMCC 4.3510</strain>
    </source>
</reference>
<accession>A0A1I2MKA1</accession>
<dbReference type="InterPro" id="IPR001680">
    <property type="entry name" value="WD40_rpt"/>
</dbReference>
<proteinExistence type="predicted"/>
<organism evidence="2 3">
    <name type="scientific">Actinacidiphila alni</name>
    <dbReference type="NCBI Taxonomy" id="380248"/>
    <lineage>
        <taxon>Bacteria</taxon>
        <taxon>Bacillati</taxon>
        <taxon>Actinomycetota</taxon>
        <taxon>Actinomycetes</taxon>
        <taxon>Kitasatosporales</taxon>
        <taxon>Streptomycetaceae</taxon>
        <taxon>Actinacidiphila</taxon>
    </lineage>
</organism>
<dbReference type="AlphaFoldDB" id="A0A1I2MKA1"/>
<dbReference type="SUPFAM" id="SSF50978">
    <property type="entry name" value="WD40 repeat-like"/>
    <property type="match status" value="1"/>
</dbReference>
<dbReference type="Proteomes" id="UP000199323">
    <property type="component" value="Unassembled WGS sequence"/>
</dbReference>
<dbReference type="PANTHER" id="PTHR19879:SF9">
    <property type="entry name" value="TRANSCRIPTION INITIATION FACTOR TFIID SUBUNIT 5"/>
    <property type="match status" value="1"/>
</dbReference>
<evidence type="ECO:0000313" key="3">
    <source>
        <dbReference type="Proteomes" id="UP000199323"/>
    </source>
</evidence>
<keyword evidence="2" id="KW-0396">Initiation factor</keyword>
<dbReference type="Pfam" id="PF08662">
    <property type="entry name" value="eIF2A"/>
    <property type="match status" value="1"/>
</dbReference>
<dbReference type="GO" id="GO:0003743">
    <property type="term" value="F:translation initiation factor activity"/>
    <property type="evidence" value="ECO:0007669"/>
    <property type="project" value="UniProtKB-KW"/>
</dbReference>
<dbReference type="InterPro" id="IPR015943">
    <property type="entry name" value="WD40/YVTN_repeat-like_dom_sf"/>
</dbReference>
<gene>
    <name evidence="2" type="ORF">SAMN05216251_13713</name>
</gene>
<sequence>MLVNEESGGWPQDRVTSLSNPVDCRRVISDLRRIAQDTDGVLLVYFVGHGTVSTNGELVLAVTDTVADEADVTGLEYSKIRTALLGSPAKVKAVVLDCCYSGRAIDVLAGDEQFLADSTDIRGTYTLTAADHVAHAGRPGACTAFTRELLDLIGTGIAGAPPVLTFADLYPHLRRNLVARNLPYPNQRGTDTADRCPVAKNASTNADSAAPRLGLPAETGRPALMVPQHATPLPVRVLQRDEPARLQPPEPRHGIRRRTLVLGTLAVFGAGAAGAAVKWWPDDAEATITLTGDETYFLAFSPDSKTLAGSGPKDGVDEIRLWDAATGRSIATLTDTPSVTGLAFSPDGKTLASSHFAGIRLRDATTGVIRVNLSDEDCSTVAFSPDGKILASSHSNSEIGGESGPPPGRIRLWNTSTQRTTTSLTYPTRSMGVQRLAFSPDGKTLAACSASTGTPAPGSWLWDIATGRTKFTFYREESNDIAFRPDGKAVVTAGTSGVRLWNTVTGKVLTTYTGQQTSAIAFSPDGTKLATAGNGGIRLWNTATGRSESILSDNGEKDGGYAVAFRPDGKAIASSAHGAVVLRKIQ</sequence>
<dbReference type="Gene3D" id="2.130.10.10">
    <property type="entry name" value="YVTN repeat-like/Quinoprotein amine dehydrogenase"/>
    <property type="match status" value="2"/>
</dbReference>
<protein>
    <submittedName>
        <fullName evidence="2">Translation initiation factor eIF2A</fullName>
    </submittedName>
</protein>
<dbReference type="NCBIfam" id="NF047832">
    <property type="entry name" value="caspase_w_EACC1"/>
    <property type="match status" value="1"/>
</dbReference>
<dbReference type="InterPro" id="IPR036322">
    <property type="entry name" value="WD40_repeat_dom_sf"/>
</dbReference>
<feature type="domain" description="Translation initiation factor beta propellor-like" evidence="1">
    <location>
        <begin position="432"/>
        <end position="532"/>
    </location>
</feature>
<keyword evidence="2" id="KW-0648">Protein biosynthesis</keyword>
<name>A0A1I2MKA1_9ACTN</name>
<dbReference type="Gene3D" id="3.40.50.1460">
    <property type="match status" value="1"/>
</dbReference>
<evidence type="ECO:0000313" key="2">
    <source>
        <dbReference type="EMBL" id="SFF91488.1"/>
    </source>
</evidence>
<dbReference type="EMBL" id="FONG01000037">
    <property type="protein sequence ID" value="SFF91488.1"/>
    <property type="molecule type" value="Genomic_DNA"/>
</dbReference>
<dbReference type="InterPro" id="IPR013979">
    <property type="entry name" value="TIF_beta_prop-like"/>
</dbReference>
<keyword evidence="3" id="KW-1185">Reference proteome</keyword>
<evidence type="ECO:0000259" key="1">
    <source>
        <dbReference type="Pfam" id="PF08662"/>
    </source>
</evidence>
<dbReference type="Pfam" id="PF00400">
    <property type="entry name" value="WD40"/>
    <property type="match status" value="1"/>
</dbReference>